<gene>
    <name evidence="1" type="ORF">BG55_21120</name>
</gene>
<dbReference type="AlphaFoldDB" id="A0A014LW68"/>
<sequence>MLLTGDIESPAELKMVSRYRSSLKAEVLQVPHHGSGTSSSPPFLRSVAGEVALASAARYSAWKLPSERIIKRYYDNHYRWFDTARDGQISVQFFSNYWRVSGLREQILPRWYHQWFGVPRYSR</sequence>
<accession>A0A014LW68</accession>
<evidence type="ECO:0008006" key="3">
    <source>
        <dbReference type="Google" id="ProtNLM"/>
    </source>
</evidence>
<dbReference type="PANTHER" id="PTHR30619">
    <property type="entry name" value="DNA INTERNALIZATION/COMPETENCE PROTEIN COMEC/REC2"/>
    <property type="match status" value="1"/>
</dbReference>
<evidence type="ECO:0000313" key="1">
    <source>
        <dbReference type="EMBL" id="EXU73796.1"/>
    </source>
</evidence>
<dbReference type="SUPFAM" id="SSF56281">
    <property type="entry name" value="Metallo-hydrolase/oxidoreductase"/>
    <property type="match status" value="1"/>
</dbReference>
<dbReference type="PATRIC" id="fig|69222.5.peg.4312"/>
<keyword evidence="2" id="KW-1185">Reference proteome</keyword>
<dbReference type="PANTHER" id="PTHR30619:SF1">
    <property type="entry name" value="RECOMBINATION PROTEIN 2"/>
    <property type="match status" value="1"/>
</dbReference>
<protein>
    <recommendedName>
        <fullName evidence="3">Metallo-beta-lactamase domain-containing protein</fullName>
    </recommendedName>
</protein>
<name>A0A014LW68_9GAMM</name>
<comment type="caution">
    <text evidence="1">The sequence shown here is derived from an EMBL/GenBank/DDBJ whole genome shotgun (WGS) entry which is preliminary data.</text>
</comment>
<evidence type="ECO:0000313" key="2">
    <source>
        <dbReference type="Proteomes" id="UP000019918"/>
    </source>
</evidence>
<dbReference type="InterPro" id="IPR052159">
    <property type="entry name" value="Competence_DNA_uptake"/>
</dbReference>
<dbReference type="Proteomes" id="UP000019918">
    <property type="component" value="Unassembled WGS sequence"/>
</dbReference>
<dbReference type="Gene3D" id="3.60.15.10">
    <property type="entry name" value="Ribonuclease Z/Hydroxyacylglutathione hydrolase-like"/>
    <property type="match status" value="1"/>
</dbReference>
<dbReference type="InterPro" id="IPR036866">
    <property type="entry name" value="RibonucZ/Hydroxyglut_hydro"/>
</dbReference>
<organism evidence="1 2">
    <name type="scientific">Erwinia mallotivora</name>
    <dbReference type="NCBI Taxonomy" id="69222"/>
    <lineage>
        <taxon>Bacteria</taxon>
        <taxon>Pseudomonadati</taxon>
        <taxon>Pseudomonadota</taxon>
        <taxon>Gammaproteobacteria</taxon>
        <taxon>Enterobacterales</taxon>
        <taxon>Erwiniaceae</taxon>
        <taxon>Erwinia</taxon>
    </lineage>
</organism>
<dbReference type="EMBL" id="JFHN01000074">
    <property type="protein sequence ID" value="EXU73796.1"/>
    <property type="molecule type" value="Genomic_DNA"/>
</dbReference>
<dbReference type="STRING" id="69222.BG55_21120"/>
<reference evidence="1 2" key="1">
    <citation type="submission" date="2014-02" db="EMBL/GenBank/DDBJ databases">
        <title>Draft genome of Erwinia mallotivora strain BT-MARDI, a papaya dieback pathogen.</title>
        <authorList>
            <person name="Redzuan R."/>
            <person name="Abu Bakar N."/>
            <person name="Badrun R."/>
            <person name="Mohd Raih M.F."/>
            <person name="Rozano L."/>
            <person name="Mat Amin N."/>
        </authorList>
    </citation>
    <scope>NUCLEOTIDE SEQUENCE [LARGE SCALE GENOMIC DNA]</scope>
    <source>
        <strain evidence="1 2">BT-MARDI</strain>
    </source>
</reference>
<proteinExistence type="predicted"/>